<evidence type="ECO:0000313" key="7">
    <source>
        <dbReference type="Proteomes" id="UP001597045"/>
    </source>
</evidence>
<keyword evidence="4" id="KW-0804">Transcription</keyword>
<dbReference type="InterPro" id="IPR000847">
    <property type="entry name" value="LysR_HTH_N"/>
</dbReference>
<accession>A0ABW3MP40</accession>
<feature type="domain" description="HTH lysR-type" evidence="5">
    <location>
        <begin position="1"/>
        <end position="41"/>
    </location>
</feature>
<evidence type="ECO:0000256" key="4">
    <source>
        <dbReference type="ARBA" id="ARBA00023163"/>
    </source>
</evidence>
<comment type="caution">
    <text evidence="6">The sequence shown here is derived from an EMBL/GenBank/DDBJ whole genome shotgun (WGS) entry which is preliminary data.</text>
</comment>
<evidence type="ECO:0000259" key="5">
    <source>
        <dbReference type="PROSITE" id="PS50931"/>
    </source>
</evidence>
<sequence>MELRDIEIFLTLADELHFGRAAARLHVSQARVSQAISLQER</sequence>
<evidence type="ECO:0000256" key="1">
    <source>
        <dbReference type="ARBA" id="ARBA00009437"/>
    </source>
</evidence>
<dbReference type="Gene3D" id="1.10.10.10">
    <property type="entry name" value="Winged helix-like DNA-binding domain superfamily/Winged helix DNA-binding domain"/>
    <property type="match status" value="1"/>
</dbReference>
<keyword evidence="2" id="KW-0805">Transcription regulation</keyword>
<protein>
    <submittedName>
        <fullName evidence="6">LysR family transcriptional regulator</fullName>
    </submittedName>
</protein>
<dbReference type="InterPro" id="IPR036390">
    <property type="entry name" value="WH_DNA-bd_sf"/>
</dbReference>
<evidence type="ECO:0000313" key="6">
    <source>
        <dbReference type="EMBL" id="MFD1050920.1"/>
    </source>
</evidence>
<keyword evidence="3" id="KW-0238">DNA-binding</keyword>
<dbReference type="SUPFAM" id="SSF46785">
    <property type="entry name" value="Winged helix' DNA-binding domain"/>
    <property type="match status" value="1"/>
</dbReference>
<comment type="similarity">
    <text evidence="1">Belongs to the LysR transcriptional regulatory family.</text>
</comment>
<keyword evidence="7" id="KW-1185">Reference proteome</keyword>
<dbReference type="PANTHER" id="PTHR30346:SF0">
    <property type="entry name" value="HCA OPERON TRANSCRIPTIONAL ACTIVATOR HCAR"/>
    <property type="match status" value="1"/>
</dbReference>
<dbReference type="Proteomes" id="UP001597045">
    <property type="component" value="Unassembled WGS sequence"/>
</dbReference>
<proteinExistence type="inferred from homology"/>
<organism evidence="6 7">
    <name type="scientific">Kibdelosporangium lantanae</name>
    <dbReference type="NCBI Taxonomy" id="1497396"/>
    <lineage>
        <taxon>Bacteria</taxon>
        <taxon>Bacillati</taxon>
        <taxon>Actinomycetota</taxon>
        <taxon>Actinomycetes</taxon>
        <taxon>Pseudonocardiales</taxon>
        <taxon>Pseudonocardiaceae</taxon>
        <taxon>Kibdelosporangium</taxon>
    </lineage>
</organism>
<reference evidence="7" key="1">
    <citation type="journal article" date="2019" name="Int. J. Syst. Evol. Microbiol.">
        <title>The Global Catalogue of Microorganisms (GCM) 10K type strain sequencing project: providing services to taxonomists for standard genome sequencing and annotation.</title>
        <authorList>
            <consortium name="The Broad Institute Genomics Platform"/>
            <consortium name="The Broad Institute Genome Sequencing Center for Infectious Disease"/>
            <person name="Wu L."/>
            <person name="Ma J."/>
        </authorList>
    </citation>
    <scope>NUCLEOTIDE SEQUENCE [LARGE SCALE GENOMIC DNA]</scope>
    <source>
        <strain evidence="7">JCM 31486</strain>
    </source>
</reference>
<gene>
    <name evidence="6" type="ORF">ACFQ1S_38045</name>
</gene>
<feature type="non-terminal residue" evidence="6">
    <location>
        <position position="41"/>
    </location>
</feature>
<dbReference type="PROSITE" id="PS50931">
    <property type="entry name" value="HTH_LYSR"/>
    <property type="match status" value="1"/>
</dbReference>
<dbReference type="InterPro" id="IPR036388">
    <property type="entry name" value="WH-like_DNA-bd_sf"/>
</dbReference>
<evidence type="ECO:0000256" key="3">
    <source>
        <dbReference type="ARBA" id="ARBA00023125"/>
    </source>
</evidence>
<dbReference type="PANTHER" id="PTHR30346">
    <property type="entry name" value="TRANSCRIPTIONAL DUAL REGULATOR HCAR-RELATED"/>
    <property type="match status" value="1"/>
</dbReference>
<dbReference type="EMBL" id="JBHTIS010003196">
    <property type="protein sequence ID" value="MFD1050920.1"/>
    <property type="molecule type" value="Genomic_DNA"/>
</dbReference>
<dbReference type="Pfam" id="PF00126">
    <property type="entry name" value="HTH_1"/>
    <property type="match status" value="1"/>
</dbReference>
<name>A0ABW3MP40_9PSEU</name>
<evidence type="ECO:0000256" key="2">
    <source>
        <dbReference type="ARBA" id="ARBA00023015"/>
    </source>
</evidence>